<feature type="non-terminal residue" evidence="1">
    <location>
        <position position="148"/>
    </location>
</feature>
<reference evidence="1 2" key="1">
    <citation type="journal article" date="2019" name="Commun. Biol.">
        <title>The bagworm genome reveals a unique fibroin gene that provides high tensile strength.</title>
        <authorList>
            <person name="Kono N."/>
            <person name="Nakamura H."/>
            <person name="Ohtoshi R."/>
            <person name="Tomita M."/>
            <person name="Numata K."/>
            <person name="Arakawa K."/>
        </authorList>
    </citation>
    <scope>NUCLEOTIDE SEQUENCE [LARGE SCALE GENOMIC DNA]</scope>
</reference>
<name>A0A4C1YU50_EUMVA</name>
<dbReference type="STRING" id="151549.A0A4C1YU50"/>
<proteinExistence type="predicted"/>
<comment type="caution">
    <text evidence="1">The sequence shown here is derived from an EMBL/GenBank/DDBJ whole genome shotgun (WGS) entry which is preliminary data.</text>
</comment>
<gene>
    <name evidence="1" type="ORF">EVAR_56852_1</name>
</gene>
<keyword evidence="2" id="KW-1185">Reference proteome</keyword>
<protein>
    <submittedName>
        <fullName evidence="1">Uncharacterized protein</fullName>
    </submittedName>
</protein>
<dbReference type="EMBL" id="BGZK01001431">
    <property type="protein sequence ID" value="GBP79796.1"/>
    <property type="molecule type" value="Genomic_DNA"/>
</dbReference>
<organism evidence="1 2">
    <name type="scientific">Eumeta variegata</name>
    <name type="common">Bagworm moth</name>
    <name type="synonym">Eumeta japonica</name>
    <dbReference type="NCBI Taxonomy" id="151549"/>
    <lineage>
        <taxon>Eukaryota</taxon>
        <taxon>Metazoa</taxon>
        <taxon>Ecdysozoa</taxon>
        <taxon>Arthropoda</taxon>
        <taxon>Hexapoda</taxon>
        <taxon>Insecta</taxon>
        <taxon>Pterygota</taxon>
        <taxon>Neoptera</taxon>
        <taxon>Endopterygota</taxon>
        <taxon>Lepidoptera</taxon>
        <taxon>Glossata</taxon>
        <taxon>Ditrysia</taxon>
        <taxon>Tineoidea</taxon>
        <taxon>Psychidae</taxon>
        <taxon>Oiketicinae</taxon>
        <taxon>Eumeta</taxon>
    </lineage>
</organism>
<evidence type="ECO:0000313" key="1">
    <source>
        <dbReference type="EMBL" id="GBP79796.1"/>
    </source>
</evidence>
<sequence>MIAWKIKRLFHRSKAQASKGRLEYSSCGRVWLTVHSPDIRLDGGGVLRDAVELNWDFNGCSSVPAQIGLFNSRPTSWNSALARFDITSREGHVITPVPLGSPILPGGWENGGGIRGPHCLWPWVGAGNNQIEAFNCLKIQPTWMEDNA</sequence>
<evidence type="ECO:0000313" key="2">
    <source>
        <dbReference type="Proteomes" id="UP000299102"/>
    </source>
</evidence>
<accession>A0A4C1YU50</accession>
<dbReference type="AlphaFoldDB" id="A0A4C1YU50"/>
<dbReference type="OrthoDB" id="7415132at2759"/>
<dbReference type="Proteomes" id="UP000299102">
    <property type="component" value="Unassembled WGS sequence"/>
</dbReference>